<keyword evidence="4" id="KW-1185">Reference proteome</keyword>
<reference evidence="3" key="2">
    <citation type="submission" date="2015-03" db="UniProtKB">
        <authorList>
            <consortium name="EnsemblPlants"/>
        </authorList>
    </citation>
    <scope>IDENTIFICATION</scope>
</reference>
<sequence>MFSSSKDTSKDSHTGDYIFQYIDQWSEDIGSEKIVQVVTNNATNNVAAAKMLKEKRPRIFWTGCAAHTLDLMLEGISKLQYFSKIIEQAKAVTIFVYAHHKTLSLMRFFTKNHDIVRPGATSVMVVLKIFSPLVKVLRLADGEKVPSLDFIYGEILEAKNSIKEASNYGPIFHSTIKSDFEVMEGFIACVETFYHGDLEKQDRVVNHELSLYKNKIGSFGRTLAFKGCENKDSEFDPGNWWSTYGCGAPTLQKLATRILALTSSSFRCERNWSSFEGIHTKKRNRLYVNCLNNLVYVQFNAKLFSKKRQIREKNVDAVEEWLVGRVQYIDSDLGLMLSTQAPRVRDLYDDDFESEEEYV</sequence>
<proteinExistence type="predicted"/>
<dbReference type="eggNOG" id="ENOG502QUNQ">
    <property type="taxonomic scope" value="Eukaryota"/>
</dbReference>
<dbReference type="InterPro" id="IPR007021">
    <property type="entry name" value="DUF659"/>
</dbReference>
<evidence type="ECO:0000259" key="2">
    <source>
        <dbReference type="Pfam" id="PF05699"/>
    </source>
</evidence>
<feature type="domain" description="DUF659" evidence="1">
    <location>
        <begin position="1"/>
        <end position="92"/>
    </location>
</feature>
<evidence type="ECO:0008006" key="5">
    <source>
        <dbReference type="Google" id="ProtNLM"/>
    </source>
</evidence>
<dbReference type="Gramene" id="Bo4g092920.1">
    <property type="protein sequence ID" value="Bo4g092920.1"/>
    <property type="gene ID" value="Bo4g092920"/>
</dbReference>
<reference evidence="3 4" key="1">
    <citation type="journal article" date="2014" name="Genome Biol.">
        <title>Transcriptome and methylome profiling reveals relics of genome dominance in the mesopolyploid Brassica oleracea.</title>
        <authorList>
            <person name="Parkin I.A."/>
            <person name="Koh C."/>
            <person name="Tang H."/>
            <person name="Robinson S.J."/>
            <person name="Kagale S."/>
            <person name="Clarke W.E."/>
            <person name="Town C.D."/>
            <person name="Nixon J."/>
            <person name="Krishnakumar V."/>
            <person name="Bidwell S.L."/>
            <person name="Denoeud F."/>
            <person name="Belcram H."/>
            <person name="Links M.G."/>
            <person name="Just J."/>
            <person name="Clarke C."/>
            <person name="Bender T."/>
            <person name="Huebert T."/>
            <person name="Mason A.S."/>
            <person name="Pires J.C."/>
            <person name="Barker G."/>
            <person name="Moore J."/>
            <person name="Walley P.G."/>
            <person name="Manoli S."/>
            <person name="Batley J."/>
            <person name="Edwards D."/>
            <person name="Nelson M.N."/>
            <person name="Wang X."/>
            <person name="Paterson A.H."/>
            <person name="King G."/>
            <person name="Bancroft I."/>
            <person name="Chalhoub B."/>
            <person name="Sharpe A.G."/>
        </authorList>
    </citation>
    <scope>NUCLEOTIDE SEQUENCE</scope>
    <source>
        <strain evidence="3 4">cv. TO1000</strain>
    </source>
</reference>
<name>A0A0D3BVR3_BRAOL</name>
<organism evidence="3 4">
    <name type="scientific">Brassica oleracea var. oleracea</name>
    <dbReference type="NCBI Taxonomy" id="109376"/>
    <lineage>
        <taxon>Eukaryota</taxon>
        <taxon>Viridiplantae</taxon>
        <taxon>Streptophyta</taxon>
        <taxon>Embryophyta</taxon>
        <taxon>Tracheophyta</taxon>
        <taxon>Spermatophyta</taxon>
        <taxon>Magnoliopsida</taxon>
        <taxon>eudicotyledons</taxon>
        <taxon>Gunneridae</taxon>
        <taxon>Pentapetalae</taxon>
        <taxon>rosids</taxon>
        <taxon>malvids</taxon>
        <taxon>Brassicales</taxon>
        <taxon>Brassicaceae</taxon>
        <taxon>Brassiceae</taxon>
        <taxon>Brassica</taxon>
    </lineage>
</organism>
<dbReference type="AlphaFoldDB" id="A0A0D3BVR3"/>
<evidence type="ECO:0000313" key="4">
    <source>
        <dbReference type="Proteomes" id="UP000032141"/>
    </source>
</evidence>
<feature type="domain" description="HAT C-terminal dimerisation" evidence="2">
    <location>
        <begin position="230"/>
        <end position="300"/>
    </location>
</feature>
<dbReference type="OMA" id="GCENKDS"/>
<evidence type="ECO:0000313" key="3">
    <source>
        <dbReference type="EnsemblPlants" id="Bo4g092920.1"/>
    </source>
</evidence>
<dbReference type="STRING" id="109376.A0A0D3BVR3"/>
<dbReference type="Pfam" id="PF05699">
    <property type="entry name" value="Dimer_Tnp_hAT"/>
    <property type="match status" value="1"/>
</dbReference>
<dbReference type="InterPro" id="IPR008906">
    <property type="entry name" value="HATC_C_dom"/>
</dbReference>
<dbReference type="Pfam" id="PF04937">
    <property type="entry name" value="DUF659"/>
    <property type="match status" value="1"/>
</dbReference>
<dbReference type="GO" id="GO:0046983">
    <property type="term" value="F:protein dimerization activity"/>
    <property type="evidence" value="ECO:0007669"/>
    <property type="project" value="InterPro"/>
</dbReference>
<dbReference type="PANTHER" id="PTHR32166">
    <property type="entry name" value="OSJNBA0013A04.12 PROTEIN"/>
    <property type="match status" value="1"/>
</dbReference>
<dbReference type="EnsemblPlants" id="Bo4g092920.1">
    <property type="protein sequence ID" value="Bo4g092920.1"/>
    <property type="gene ID" value="Bo4g092920"/>
</dbReference>
<accession>A0A0D3BVR3</accession>
<dbReference type="InterPro" id="IPR012337">
    <property type="entry name" value="RNaseH-like_sf"/>
</dbReference>
<dbReference type="HOGENOM" id="CLU_772434_0_0_1"/>
<dbReference type="Proteomes" id="UP000032141">
    <property type="component" value="Chromosome C4"/>
</dbReference>
<dbReference type="PANTHER" id="PTHR32166:SF74">
    <property type="entry name" value="OS05G0256350 PROTEIN"/>
    <property type="match status" value="1"/>
</dbReference>
<evidence type="ECO:0000259" key="1">
    <source>
        <dbReference type="Pfam" id="PF04937"/>
    </source>
</evidence>
<dbReference type="SUPFAM" id="SSF53098">
    <property type="entry name" value="Ribonuclease H-like"/>
    <property type="match status" value="1"/>
</dbReference>
<protein>
    <recommendedName>
        <fullName evidence="5">DUF659 domain-containing protein</fullName>
    </recommendedName>
</protein>